<protein>
    <submittedName>
        <fullName evidence="2">Uncharacterized protein</fullName>
    </submittedName>
</protein>
<dbReference type="Proteomes" id="UP000236754">
    <property type="component" value="Unassembled WGS sequence"/>
</dbReference>
<dbReference type="AlphaFoldDB" id="A0A1H6BPB3"/>
<dbReference type="EMBL" id="FNVU01000007">
    <property type="protein sequence ID" value="SEG62472.1"/>
    <property type="molecule type" value="Genomic_DNA"/>
</dbReference>
<proteinExistence type="predicted"/>
<name>A0A1H6BPB3_9ACTN</name>
<dbReference type="RefSeq" id="WP_103886827.1">
    <property type="nucleotide sequence ID" value="NZ_FNVU01000007.1"/>
</dbReference>
<feature type="compositionally biased region" description="Basic residues" evidence="1">
    <location>
        <begin position="291"/>
        <end position="301"/>
    </location>
</feature>
<evidence type="ECO:0000256" key="1">
    <source>
        <dbReference type="SAM" id="MobiDB-lite"/>
    </source>
</evidence>
<feature type="region of interest" description="Disordered" evidence="1">
    <location>
        <begin position="259"/>
        <end position="301"/>
    </location>
</feature>
<evidence type="ECO:0000313" key="3">
    <source>
        <dbReference type="Proteomes" id="UP000236754"/>
    </source>
</evidence>
<feature type="region of interest" description="Disordered" evidence="1">
    <location>
        <begin position="31"/>
        <end position="62"/>
    </location>
</feature>
<accession>A0A1H6BPB3</accession>
<organism evidence="2 3">
    <name type="scientific">Actinacidiphila yanglinensis</name>
    <dbReference type="NCBI Taxonomy" id="310779"/>
    <lineage>
        <taxon>Bacteria</taxon>
        <taxon>Bacillati</taxon>
        <taxon>Actinomycetota</taxon>
        <taxon>Actinomycetes</taxon>
        <taxon>Kitasatosporales</taxon>
        <taxon>Streptomycetaceae</taxon>
        <taxon>Actinacidiphila</taxon>
    </lineage>
</organism>
<sequence length="301" mass="31277">MTPPTPKTPPAPVDVLLSRALLLDDPAVPREAPAAGRAAGATASAAHGQGWPAPIPEGWHDSDAAGHDLRTLCEAVVAHTATALEDFEAEHLPAPQGANVLACILQLAADEDGARFWWQYAAGAGNGTASYCLYLHHRSLGETDLASLWRGRTRLDTPPSRSGAALPARRGVTVSYQEAQQVYDADASTPTVLRILGLLAGRAGRAGRPRTELVDAVMDYAPGAVGYVRDDGYEIPVPQRHFAEGIRVILAVTAGSPAAGSVHRSPDAGRSAAAAGTGHSDAGCVQATLPSRRRSGSRSPC</sequence>
<reference evidence="2 3" key="1">
    <citation type="submission" date="2016-10" db="EMBL/GenBank/DDBJ databases">
        <authorList>
            <person name="de Groot N.N."/>
        </authorList>
    </citation>
    <scope>NUCLEOTIDE SEQUENCE [LARGE SCALE GENOMIC DNA]</scope>
    <source>
        <strain evidence="2 3">CGMCC 4.2023</strain>
    </source>
</reference>
<evidence type="ECO:0000313" key="2">
    <source>
        <dbReference type="EMBL" id="SEG62472.1"/>
    </source>
</evidence>
<feature type="compositionally biased region" description="Low complexity" evidence="1">
    <location>
        <begin position="32"/>
        <end position="50"/>
    </location>
</feature>
<dbReference type="OrthoDB" id="4321441at2"/>
<gene>
    <name evidence="2" type="ORF">SAMN05216223_10785</name>
</gene>
<keyword evidence="3" id="KW-1185">Reference proteome</keyword>